<feature type="compositionally biased region" description="Basic and acidic residues" evidence="1">
    <location>
        <begin position="56"/>
        <end position="79"/>
    </location>
</feature>
<proteinExistence type="predicted"/>
<evidence type="ECO:0000313" key="2">
    <source>
        <dbReference type="EMBL" id="KIL56967.1"/>
    </source>
</evidence>
<evidence type="ECO:0000313" key="3">
    <source>
        <dbReference type="Proteomes" id="UP000054549"/>
    </source>
</evidence>
<name>A0A0C2W748_AMAMK</name>
<dbReference type="Proteomes" id="UP000054549">
    <property type="component" value="Unassembled WGS sequence"/>
</dbReference>
<dbReference type="HOGENOM" id="CLU_2605517_0_0_1"/>
<dbReference type="EMBL" id="KN818389">
    <property type="protein sequence ID" value="KIL56967.1"/>
    <property type="molecule type" value="Genomic_DNA"/>
</dbReference>
<dbReference type="InParanoid" id="A0A0C2W748"/>
<evidence type="ECO:0000256" key="1">
    <source>
        <dbReference type="SAM" id="MobiDB-lite"/>
    </source>
</evidence>
<dbReference type="AlphaFoldDB" id="A0A0C2W748"/>
<accession>A0A0C2W748</accession>
<protein>
    <submittedName>
        <fullName evidence="2">Uncharacterized protein</fullName>
    </submittedName>
</protein>
<organism evidence="2 3">
    <name type="scientific">Amanita muscaria (strain Koide BX008)</name>
    <dbReference type="NCBI Taxonomy" id="946122"/>
    <lineage>
        <taxon>Eukaryota</taxon>
        <taxon>Fungi</taxon>
        <taxon>Dikarya</taxon>
        <taxon>Basidiomycota</taxon>
        <taxon>Agaricomycotina</taxon>
        <taxon>Agaricomycetes</taxon>
        <taxon>Agaricomycetidae</taxon>
        <taxon>Agaricales</taxon>
        <taxon>Pluteineae</taxon>
        <taxon>Amanitaceae</taxon>
        <taxon>Amanita</taxon>
    </lineage>
</organism>
<reference evidence="2 3" key="1">
    <citation type="submission" date="2014-04" db="EMBL/GenBank/DDBJ databases">
        <title>Evolutionary Origins and Diversification of the Mycorrhizal Mutualists.</title>
        <authorList>
            <consortium name="DOE Joint Genome Institute"/>
            <consortium name="Mycorrhizal Genomics Consortium"/>
            <person name="Kohler A."/>
            <person name="Kuo A."/>
            <person name="Nagy L.G."/>
            <person name="Floudas D."/>
            <person name="Copeland A."/>
            <person name="Barry K.W."/>
            <person name="Cichocki N."/>
            <person name="Veneault-Fourrey C."/>
            <person name="LaButti K."/>
            <person name="Lindquist E.A."/>
            <person name="Lipzen A."/>
            <person name="Lundell T."/>
            <person name="Morin E."/>
            <person name="Murat C."/>
            <person name="Riley R."/>
            <person name="Ohm R."/>
            <person name="Sun H."/>
            <person name="Tunlid A."/>
            <person name="Henrissat B."/>
            <person name="Grigoriev I.V."/>
            <person name="Hibbett D.S."/>
            <person name="Martin F."/>
        </authorList>
    </citation>
    <scope>NUCLEOTIDE SEQUENCE [LARGE SCALE GENOMIC DNA]</scope>
    <source>
        <strain evidence="2 3">Koide BX008</strain>
    </source>
</reference>
<keyword evidence="3" id="KW-1185">Reference proteome</keyword>
<gene>
    <name evidence="2" type="ORF">M378DRAFT_172258</name>
</gene>
<sequence length="79" mass="8982">MLMKQARDEGVAYREKDNEKHKDAVALISTKQDRKFRSLSMGGAAMTLWAAASPTVRDKDKRRQMSRGGRGDRMRSLAR</sequence>
<feature type="region of interest" description="Disordered" evidence="1">
    <location>
        <begin position="54"/>
        <end position="79"/>
    </location>
</feature>